<dbReference type="InterPro" id="IPR015425">
    <property type="entry name" value="FH2_Formin"/>
</dbReference>
<gene>
    <name evidence="4" type="ORF">VCS650_LOCUS17790</name>
</gene>
<organism evidence="4 5">
    <name type="scientific">Adineta steineri</name>
    <dbReference type="NCBI Taxonomy" id="433720"/>
    <lineage>
        <taxon>Eukaryota</taxon>
        <taxon>Metazoa</taxon>
        <taxon>Spiralia</taxon>
        <taxon>Gnathifera</taxon>
        <taxon>Rotifera</taxon>
        <taxon>Eurotatoria</taxon>
        <taxon>Bdelloidea</taxon>
        <taxon>Adinetida</taxon>
        <taxon>Adinetidae</taxon>
        <taxon>Adineta</taxon>
    </lineage>
</organism>
<feature type="region of interest" description="Disordered" evidence="2">
    <location>
        <begin position="263"/>
        <end position="284"/>
    </location>
</feature>
<protein>
    <recommendedName>
        <fullName evidence="3">FH2 domain-containing protein</fullName>
    </recommendedName>
</protein>
<dbReference type="Gene3D" id="1.20.58.2220">
    <property type="entry name" value="Formin, FH2 domain"/>
    <property type="match status" value="1"/>
</dbReference>
<feature type="region of interest" description="Disordered" evidence="2">
    <location>
        <begin position="231"/>
        <end position="250"/>
    </location>
</feature>
<dbReference type="InterPro" id="IPR051412">
    <property type="entry name" value="Formin_Homology_Diaphanous_sf"/>
</dbReference>
<keyword evidence="1" id="KW-0175">Coiled coil</keyword>
<evidence type="ECO:0000313" key="4">
    <source>
        <dbReference type="EMBL" id="CAF1058198.1"/>
    </source>
</evidence>
<accession>A0A814KXD1</accession>
<feature type="domain" description="FH2" evidence="3">
    <location>
        <begin position="456"/>
        <end position="853"/>
    </location>
</feature>
<dbReference type="Gene3D" id="6.10.30.30">
    <property type="match status" value="1"/>
</dbReference>
<dbReference type="OrthoDB" id="1104827at2759"/>
<evidence type="ECO:0000256" key="1">
    <source>
        <dbReference type="SAM" id="Coils"/>
    </source>
</evidence>
<dbReference type="SUPFAM" id="SSF101447">
    <property type="entry name" value="Formin homology 2 domain (FH2 domain)"/>
    <property type="match status" value="1"/>
</dbReference>
<reference evidence="4" key="1">
    <citation type="submission" date="2021-02" db="EMBL/GenBank/DDBJ databases">
        <authorList>
            <person name="Nowell W R."/>
        </authorList>
    </citation>
    <scope>NUCLEOTIDE SEQUENCE</scope>
</reference>
<comment type="caution">
    <text evidence="4">The sequence shown here is derived from an EMBL/GenBank/DDBJ whole genome shotgun (WGS) entry which is preliminary data.</text>
</comment>
<dbReference type="GO" id="GO:0005884">
    <property type="term" value="C:actin filament"/>
    <property type="evidence" value="ECO:0007669"/>
    <property type="project" value="TreeGrafter"/>
</dbReference>
<evidence type="ECO:0000259" key="3">
    <source>
        <dbReference type="PROSITE" id="PS51444"/>
    </source>
</evidence>
<feature type="region of interest" description="Disordered" evidence="2">
    <location>
        <begin position="329"/>
        <end position="351"/>
    </location>
</feature>
<dbReference type="Pfam" id="PF02181">
    <property type="entry name" value="FH2"/>
    <property type="match status" value="1"/>
</dbReference>
<sequence>MSKSTCPSRLASAATTPDLDINQIQLQNLMDFRNQTNSNDKRFNNVNYVRQVLRRFFGVYNKKSPTISSIDDNSTDQLNNNNNIQDNLISPILIHPCLQFNKHAKFSGELLLDWFLIHFEGRYENLSLIKQVILQCCTCLIGLDVLIMEHNQESDLFQAENLYSWANNNNINDENTDMEISSSPVINDINHHLIESKEYKYKPPTATTILDILRKCFTLNPIQMSSFIVSKTDSNSKSSSTPITSNRVDENTVRQTMHKLFLHDNINDSSSPGDDDDIRSSLSSSQSFKNDHAKFTSELLLEWITLNSDSRNSNTQALITEVKSCLHSNDNDRYHQPYSSYRPRSSLPSGNEQFTSFPPIKSYYNIDDEIRSLLSDLVIEVDKKLKETSSHMSTISAPPPPPPPLPPPLPPFCHPIIGPVPPSGPFTFIGTGIPPPPPPMMPEFSAPPQLPQYLRKKQKYAVTEPVKKVQWSKINPYTIKKESMWVNVDEEKYVNDTLFSDIRKNFASKIIPSRQPIHDLVDKSKELRVLDSKAAQNFAIMFSQLKVSPSVFREWMLSCDNENLKYDFLKQLEKYLPTCDELKTLADFQNEINDLQYSEQYFCAIGDIKRLKQRLKTLLFKANYRETVEETDKAFVEVRSACDHVRHSIRFKKMLELILTVGNYMNSSAKTYEPVHGFDISFLPKLHSTKANDGRRSLLHFIVQAIQDKHRDLLSFSDEFYVLADGITKINVLELQKQPQEIKRELENAREELAAAKETEDEIDGDRFIEAIEDFISLADDDVARLEHLDEEMTNAYQNLCDFLAIDPKNYSLTEFFTDLKLFCTFFSTCLQEIRAWREQAVRAAKTTNTQLYTEKKILDIPDDSIETSQRSLSRIEALIDKRKKNHGLTPTINQTKKRSQS</sequence>
<dbReference type="GO" id="GO:0030041">
    <property type="term" value="P:actin filament polymerization"/>
    <property type="evidence" value="ECO:0007669"/>
    <property type="project" value="TreeGrafter"/>
</dbReference>
<feature type="compositionally biased region" description="Low complexity" evidence="2">
    <location>
        <begin position="231"/>
        <end position="246"/>
    </location>
</feature>
<dbReference type="PANTHER" id="PTHR45691">
    <property type="entry name" value="PROTEIN DIAPHANOUS"/>
    <property type="match status" value="1"/>
</dbReference>
<proteinExistence type="predicted"/>
<evidence type="ECO:0000256" key="2">
    <source>
        <dbReference type="SAM" id="MobiDB-lite"/>
    </source>
</evidence>
<dbReference type="PROSITE" id="PS51444">
    <property type="entry name" value="FH2"/>
    <property type="match status" value="1"/>
</dbReference>
<dbReference type="EMBL" id="CAJNON010000166">
    <property type="protein sequence ID" value="CAF1058198.1"/>
    <property type="molecule type" value="Genomic_DNA"/>
</dbReference>
<evidence type="ECO:0000313" key="5">
    <source>
        <dbReference type="Proteomes" id="UP000663891"/>
    </source>
</evidence>
<dbReference type="PANTHER" id="PTHR45691:SF6">
    <property type="entry name" value="PROTEIN DIAPHANOUS"/>
    <property type="match status" value="1"/>
</dbReference>
<dbReference type="SMART" id="SM00498">
    <property type="entry name" value="FH2"/>
    <property type="match status" value="1"/>
</dbReference>
<feature type="compositionally biased region" description="Low complexity" evidence="2">
    <location>
        <begin position="336"/>
        <end position="349"/>
    </location>
</feature>
<name>A0A814KXD1_9BILA</name>
<dbReference type="InterPro" id="IPR042201">
    <property type="entry name" value="FH2_Formin_sf"/>
</dbReference>
<feature type="coiled-coil region" evidence="1">
    <location>
        <begin position="732"/>
        <end position="766"/>
    </location>
</feature>
<dbReference type="Proteomes" id="UP000663891">
    <property type="component" value="Unassembled WGS sequence"/>
</dbReference>
<dbReference type="AlphaFoldDB" id="A0A814KXD1"/>